<dbReference type="EC" id="2.4.-.-" evidence="5"/>
<dbReference type="CDD" id="cd04186">
    <property type="entry name" value="GT_2_like_c"/>
    <property type="match status" value="1"/>
</dbReference>
<evidence type="ECO:0000259" key="4">
    <source>
        <dbReference type="Pfam" id="PF00535"/>
    </source>
</evidence>
<organism evidence="5 6">
    <name type="scientific">Flavobacterium chungangensis</name>
    <dbReference type="NCBI Taxonomy" id="2708132"/>
    <lineage>
        <taxon>Bacteria</taxon>
        <taxon>Pseudomonadati</taxon>
        <taxon>Bacteroidota</taxon>
        <taxon>Flavobacteriia</taxon>
        <taxon>Flavobacteriales</taxon>
        <taxon>Flavobacteriaceae</taxon>
        <taxon>Flavobacterium</taxon>
    </lineage>
</organism>
<evidence type="ECO:0000256" key="1">
    <source>
        <dbReference type="ARBA" id="ARBA00006739"/>
    </source>
</evidence>
<accession>A0ABV8ZJY8</accession>
<dbReference type="Proteomes" id="UP001596003">
    <property type="component" value="Unassembled WGS sequence"/>
</dbReference>
<feature type="domain" description="Glycosyltransferase 2-like" evidence="4">
    <location>
        <begin position="5"/>
        <end position="141"/>
    </location>
</feature>
<keyword evidence="2 5" id="KW-0328">Glycosyltransferase</keyword>
<dbReference type="Pfam" id="PF00535">
    <property type="entry name" value="Glycos_transf_2"/>
    <property type="match status" value="1"/>
</dbReference>
<comment type="similarity">
    <text evidence="1">Belongs to the glycosyltransferase 2 family.</text>
</comment>
<dbReference type="PANTHER" id="PTHR43179">
    <property type="entry name" value="RHAMNOSYLTRANSFERASE WBBL"/>
    <property type="match status" value="1"/>
</dbReference>
<reference evidence="6" key="1">
    <citation type="journal article" date="2019" name="Int. J. Syst. Evol. Microbiol.">
        <title>The Global Catalogue of Microorganisms (GCM) 10K type strain sequencing project: providing services to taxonomists for standard genome sequencing and annotation.</title>
        <authorList>
            <consortium name="The Broad Institute Genomics Platform"/>
            <consortium name="The Broad Institute Genome Sequencing Center for Infectious Disease"/>
            <person name="Wu L."/>
            <person name="Ma J."/>
        </authorList>
    </citation>
    <scope>NUCLEOTIDE SEQUENCE [LARGE SCALE GENOMIC DNA]</scope>
    <source>
        <strain evidence="6">NBRC 103627</strain>
    </source>
</reference>
<dbReference type="InterPro" id="IPR029044">
    <property type="entry name" value="Nucleotide-diphossugar_trans"/>
</dbReference>
<keyword evidence="3 5" id="KW-0808">Transferase</keyword>
<keyword evidence="6" id="KW-1185">Reference proteome</keyword>
<dbReference type="SUPFAM" id="SSF53448">
    <property type="entry name" value="Nucleotide-diphospho-sugar transferases"/>
    <property type="match status" value="1"/>
</dbReference>
<comment type="caution">
    <text evidence="5">The sequence shown here is derived from an EMBL/GenBank/DDBJ whole genome shotgun (WGS) entry which is preliminary data.</text>
</comment>
<evidence type="ECO:0000313" key="5">
    <source>
        <dbReference type="EMBL" id="MFC4478220.1"/>
    </source>
</evidence>
<dbReference type="Gene3D" id="3.90.550.10">
    <property type="entry name" value="Spore Coat Polysaccharide Biosynthesis Protein SpsA, Chain A"/>
    <property type="match status" value="1"/>
</dbReference>
<gene>
    <name evidence="5" type="ORF">ACFO3N_14185</name>
</gene>
<evidence type="ECO:0000256" key="2">
    <source>
        <dbReference type="ARBA" id="ARBA00022676"/>
    </source>
</evidence>
<protein>
    <submittedName>
        <fullName evidence="5">Glycosyltransferase family 2 protein</fullName>
        <ecNumber evidence="5">2.4.-.-</ecNumber>
    </submittedName>
</protein>
<evidence type="ECO:0000313" key="6">
    <source>
        <dbReference type="Proteomes" id="UP001596003"/>
    </source>
</evidence>
<name>A0ABV8ZJY8_9FLAO</name>
<evidence type="ECO:0000256" key="3">
    <source>
        <dbReference type="ARBA" id="ARBA00022679"/>
    </source>
</evidence>
<dbReference type="RefSeq" id="WP_379798705.1">
    <property type="nucleotide sequence ID" value="NZ_JBHSFY010000008.1"/>
</dbReference>
<proteinExistence type="inferred from homology"/>
<dbReference type="GO" id="GO:0016757">
    <property type="term" value="F:glycosyltransferase activity"/>
    <property type="evidence" value="ECO:0007669"/>
    <property type="project" value="UniProtKB-KW"/>
</dbReference>
<dbReference type="PANTHER" id="PTHR43179:SF12">
    <property type="entry name" value="GALACTOFURANOSYLTRANSFERASE GLFT2"/>
    <property type="match status" value="1"/>
</dbReference>
<dbReference type="EMBL" id="JBHSFY010000008">
    <property type="protein sequence ID" value="MFC4478220.1"/>
    <property type="molecule type" value="Genomic_DNA"/>
</dbReference>
<sequence>MKIVVVIVTHNPKKWLHKCLSSLKNSTIDLSTIVVDNKSTDGSPAIIKNDFPEVKLIEEKENKGFGNGNNIGIKKAFNEGADYVFLLNQDAWIEQDTIANLIIAHQKEPQYGIVSPMHLNGKGDALDYKFSLYIHPSSCKNMYSDIYLNKIKNTIYEVDFINAAAWLISRNCIEKVGGFNPSFFHYGEDDNYIQRIKFHSFKLGILPTCNIFHDRETILHKNIYFEDEMVSYKRLSVLKFSNPYNNCSFQNEYKKNYMALAKAIVFLKIGDMKKNILKIKILNQLDKENILKNNNESKKIASSFLN</sequence>
<dbReference type="InterPro" id="IPR001173">
    <property type="entry name" value="Glyco_trans_2-like"/>
</dbReference>